<feature type="transmembrane region" description="Helical" evidence="1">
    <location>
        <begin position="185"/>
        <end position="208"/>
    </location>
</feature>
<dbReference type="RefSeq" id="WP_126573001.1">
    <property type="nucleotide sequence ID" value="NZ_RXZH01000001.1"/>
</dbReference>
<dbReference type="AlphaFoldDB" id="A0A3S0PRV8"/>
<organism evidence="2 3">
    <name type="scientific">Vibrio aquaticus</name>
    <dbReference type="NCBI Taxonomy" id="2496559"/>
    <lineage>
        <taxon>Bacteria</taxon>
        <taxon>Pseudomonadati</taxon>
        <taxon>Pseudomonadota</taxon>
        <taxon>Gammaproteobacteria</taxon>
        <taxon>Vibrionales</taxon>
        <taxon>Vibrionaceae</taxon>
        <taxon>Vibrio</taxon>
    </lineage>
</organism>
<dbReference type="EMBL" id="RXZH01000001">
    <property type="protein sequence ID" value="RTZ18256.1"/>
    <property type="molecule type" value="Genomic_DNA"/>
</dbReference>
<evidence type="ECO:0000256" key="1">
    <source>
        <dbReference type="SAM" id="Phobius"/>
    </source>
</evidence>
<evidence type="ECO:0000313" key="2">
    <source>
        <dbReference type="EMBL" id="RTZ18256.1"/>
    </source>
</evidence>
<feature type="transmembrane region" description="Helical" evidence="1">
    <location>
        <begin position="134"/>
        <end position="151"/>
    </location>
</feature>
<name>A0A3S0PRV8_9VIBR</name>
<dbReference type="OrthoDB" id="5865356at2"/>
<sequence>MLDLLTDPIVLAVFIGPIAGITWTKILNADSRNSEGLSKGHVSVSNSGTITASDDSNIQIGHGNNVTNHNHNYNGGQPTKSQAEGEIFLFGVLGVIAAILYIRHREWALGFSLLFLLFNAAFTLGYFESKNTKVIKTLAYGVLFYILYSIYRSPIDPYYVSVVQSLKGQGLKAYVEAIRLDHLPFHIIVTAISQAGALFLTVFASHAIRTTPPEHRFTNNLQKIGVMVIALVMPLYLLNFEVVNAQIITFIGEAI</sequence>
<keyword evidence="1" id="KW-0472">Membrane</keyword>
<keyword evidence="1" id="KW-1133">Transmembrane helix</keyword>
<reference evidence="2 3" key="1">
    <citation type="submission" date="2018-12" db="EMBL/GenBank/DDBJ databases">
        <title>Vibrio sp. isolated from China Sea.</title>
        <authorList>
            <person name="Li Y."/>
        </authorList>
    </citation>
    <scope>NUCLEOTIDE SEQUENCE [LARGE SCALE GENOMIC DNA]</scope>
    <source>
        <strain evidence="2 3">BEI207</strain>
    </source>
</reference>
<gene>
    <name evidence="2" type="ORF">EJ063_05570</name>
</gene>
<dbReference type="Proteomes" id="UP000268973">
    <property type="component" value="Unassembled WGS sequence"/>
</dbReference>
<feature type="transmembrane region" description="Helical" evidence="1">
    <location>
        <begin position="87"/>
        <end position="103"/>
    </location>
</feature>
<feature type="transmembrane region" description="Helical" evidence="1">
    <location>
        <begin position="109"/>
        <end position="127"/>
    </location>
</feature>
<feature type="transmembrane region" description="Helical" evidence="1">
    <location>
        <begin position="220"/>
        <end position="238"/>
    </location>
</feature>
<proteinExistence type="predicted"/>
<keyword evidence="1" id="KW-0812">Transmembrane</keyword>
<keyword evidence="3" id="KW-1185">Reference proteome</keyword>
<accession>A0A3S0PRV8</accession>
<comment type="caution">
    <text evidence="2">The sequence shown here is derived from an EMBL/GenBank/DDBJ whole genome shotgun (WGS) entry which is preliminary data.</text>
</comment>
<protein>
    <submittedName>
        <fullName evidence="2">Uncharacterized protein</fullName>
    </submittedName>
</protein>
<evidence type="ECO:0000313" key="3">
    <source>
        <dbReference type="Proteomes" id="UP000268973"/>
    </source>
</evidence>